<dbReference type="InterPro" id="IPR011547">
    <property type="entry name" value="SLC26A/SulP_dom"/>
</dbReference>
<keyword evidence="2 5" id="KW-0812">Transmembrane</keyword>
<keyword evidence="8" id="KW-1185">Reference proteome</keyword>
<comment type="subcellular location">
    <subcellularLocation>
        <location evidence="1">Membrane</location>
        <topology evidence="1">Multi-pass membrane protein</topology>
    </subcellularLocation>
</comment>
<feature type="transmembrane region" description="Helical" evidence="5">
    <location>
        <begin position="198"/>
        <end position="218"/>
    </location>
</feature>
<evidence type="ECO:0000313" key="7">
    <source>
        <dbReference type="EMBL" id="CAI5738586.1"/>
    </source>
</evidence>
<reference evidence="7" key="1">
    <citation type="submission" date="2022-12" db="EMBL/GenBank/DDBJ databases">
        <authorList>
            <person name="Webb A."/>
        </authorList>
    </citation>
    <scope>NUCLEOTIDE SEQUENCE</scope>
    <source>
        <strain evidence="7">Pd1</strain>
    </source>
</reference>
<evidence type="ECO:0000256" key="5">
    <source>
        <dbReference type="SAM" id="Phobius"/>
    </source>
</evidence>
<name>A0AAV0UNS2_9STRA</name>
<sequence length="369" mass="40623">MDSLYHGNSSVSRVSLTYKKNVRWNLAHITNALMYGIINSILTIPTMYGYAVILFTHKDFAGFMPALSKLVIYSSAVHQVMFTLVSSLPFSIGQVQDAGLIFLGTMTTSICNSLGDDVPVKAKVTTSIVVISIATASLGVFLVVVGKLKLAALASYLPMPVIGGYLAFIGIFCFYAGLALCTGLVVNSFESMISVFNNAHDVLLCVPGILGGALLFIVSRRYDNSFILSGSILIMPIVFFFILLIGGISVNDARDGGWIDPAKDPATVSDLIGLFDFSLVHWDQLPKQFETWIGMAFIVALSSCLDIAAIELEMGKKLDLNHELKTGWLVKRRQWSAGRLYGVVYFLANYLHLPFQDQLSHRWYLRDYL</sequence>
<keyword evidence="4 5" id="KW-0472">Membrane</keyword>
<organism evidence="7 8">
    <name type="scientific">Peronospora destructor</name>
    <dbReference type="NCBI Taxonomy" id="86335"/>
    <lineage>
        <taxon>Eukaryota</taxon>
        <taxon>Sar</taxon>
        <taxon>Stramenopiles</taxon>
        <taxon>Oomycota</taxon>
        <taxon>Peronosporomycetes</taxon>
        <taxon>Peronosporales</taxon>
        <taxon>Peronosporaceae</taxon>
        <taxon>Peronospora</taxon>
    </lineage>
</organism>
<evidence type="ECO:0000256" key="3">
    <source>
        <dbReference type="ARBA" id="ARBA00022989"/>
    </source>
</evidence>
<dbReference type="GO" id="GO:0016020">
    <property type="term" value="C:membrane"/>
    <property type="evidence" value="ECO:0007669"/>
    <property type="project" value="UniProtKB-SubCell"/>
</dbReference>
<feature type="transmembrane region" description="Helical" evidence="5">
    <location>
        <begin position="124"/>
        <end position="145"/>
    </location>
</feature>
<dbReference type="Proteomes" id="UP001162029">
    <property type="component" value="Unassembled WGS sequence"/>
</dbReference>
<evidence type="ECO:0000256" key="1">
    <source>
        <dbReference type="ARBA" id="ARBA00004141"/>
    </source>
</evidence>
<feature type="transmembrane region" description="Helical" evidence="5">
    <location>
        <begin position="67"/>
        <end position="92"/>
    </location>
</feature>
<gene>
    <name evidence="7" type="ORF">PDE001_LOCUS6954</name>
</gene>
<evidence type="ECO:0000259" key="6">
    <source>
        <dbReference type="Pfam" id="PF00916"/>
    </source>
</evidence>
<dbReference type="InterPro" id="IPR052706">
    <property type="entry name" value="Membrane-Transporter-like"/>
</dbReference>
<evidence type="ECO:0000256" key="4">
    <source>
        <dbReference type="ARBA" id="ARBA00023136"/>
    </source>
</evidence>
<feature type="transmembrane region" description="Helical" evidence="5">
    <location>
        <begin position="165"/>
        <end position="186"/>
    </location>
</feature>
<feature type="transmembrane region" description="Helical" evidence="5">
    <location>
        <begin position="292"/>
        <end position="312"/>
    </location>
</feature>
<evidence type="ECO:0000313" key="8">
    <source>
        <dbReference type="Proteomes" id="UP001162029"/>
    </source>
</evidence>
<feature type="domain" description="SLC26A/SulP transporter" evidence="6">
    <location>
        <begin position="32"/>
        <end position="324"/>
    </location>
</feature>
<evidence type="ECO:0000256" key="2">
    <source>
        <dbReference type="ARBA" id="ARBA00022692"/>
    </source>
</evidence>
<dbReference type="AlphaFoldDB" id="A0AAV0UNS2"/>
<dbReference type="EMBL" id="CANTFM010001341">
    <property type="protein sequence ID" value="CAI5738586.1"/>
    <property type="molecule type" value="Genomic_DNA"/>
</dbReference>
<feature type="transmembrane region" description="Helical" evidence="5">
    <location>
        <begin position="32"/>
        <end position="55"/>
    </location>
</feature>
<keyword evidence="3 5" id="KW-1133">Transmembrane helix</keyword>
<dbReference type="Pfam" id="PF00916">
    <property type="entry name" value="Sulfate_transp"/>
    <property type="match status" value="1"/>
</dbReference>
<dbReference type="PANTHER" id="PTHR43310:SF2">
    <property type="entry name" value="SLC26A_SULP TRANSPORTER DOMAIN-CONTAINING PROTEIN"/>
    <property type="match status" value="1"/>
</dbReference>
<proteinExistence type="predicted"/>
<accession>A0AAV0UNS2</accession>
<feature type="transmembrane region" description="Helical" evidence="5">
    <location>
        <begin position="225"/>
        <end position="248"/>
    </location>
</feature>
<dbReference type="PANTHER" id="PTHR43310">
    <property type="entry name" value="SULFATE TRANSPORTER YBAR-RELATED"/>
    <property type="match status" value="1"/>
</dbReference>
<comment type="caution">
    <text evidence="7">The sequence shown here is derived from an EMBL/GenBank/DDBJ whole genome shotgun (WGS) entry which is preliminary data.</text>
</comment>
<protein>
    <recommendedName>
        <fullName evidence="6">SLC26A/SulP transporter domain-containing protein</fullName>
    </recommendedName>
</protein>